<dbReference type="InterPro" id="IPR013785">
    <property type="entry name" value="Aldolase_TIM"/>
</dbReference>
<dbReference type="AlphaFoldDB" id="A0A0Q9YCL0"/>
<dbReference type="PANTHER" id="PTHR43273:SF3">
    <property type="entry name" value="ANAEROBIC SULFATASE-MATURATING ENZYME HOMOLOG ASLB-RELATED"/>
    <property type="match status" value="1"/>
</dbReference>
<dbReference type="PANTHER" id="PTHR43273">
    <property type="entry name" value="ANAEROBIC SULFATASE-MATURATING ENZYME HOMOLOG ASLB-RELATED"/>
    <property type="match status" value="1"/>
</dbReference>
<reference evidence="2" key="2">
    <citation type="journal article" date="2016" name="Genome Announc.">
        <title>Draft Genome Sequences of Two Novel Amoeba-Resistant Intranuclear Bacteria, 'Candidatus Berkiella cookevillensis' and 'Candidatus Berkiella aquae'.</title>
        <authorList>
            <person name="Mehari Y.T."/>
            <person name="Arivett B.A."/>
            <person name="Farone A.L."/>
            <person name="Gunderson J.H."/>
            <person name="Farone M.B."/>
        </authorList>
    </citation>
    <scope>NUCLEOTIDE SEQUENCE</scope>
    <source>
        <strain evidence="2">CC99</strain>
    </source>
</reference>
<dbReference type="EMBL" id="LKHV02000001">
    <property type="protein sequence ID" value="MCS5707957.1"/>
    <property type="molecule type" value="Genomic_DNA"/>
</dbReference>
<dbReference type="InterPro" id="IPR058240">
    <property type="entry name" value="rSAM_sf"/>
</dbReference>
<accession>A0A0Q9YCL0</accession>
<name>A0A0Q9YCL0_9GAMM</name>
<evidence type="ECO:0000313" key="3">
    <source>
        <dbReference type="Proteomes" id="UP000051494"/>
    </source>
</evidence>
<reference evidence="1" key="1">
    <citation type="submission" date="2015-09" db="EMBL/GenBank/DDBJ databases">
        <title>Draft Genome Sequences of Two Novel Amoeba-resistant Intranuclear Bacteria, Candidatus Berkiella cookevillensis and Candidatus Berkiella aquae.</title>
        <authorList>
            <person name="Mehari Y.T."/>
            <person name="Arivett B.A."/>
            <person name="Farone A.L."/>
            <person name="Gunderson J.H."/>
            <person name="Farone M.B."/>
        </authorList>
    </citation>
    <scope>NUCLEOTIDE SEQUENCE [LARGE SCALE GENOMIC DNA]</scope>
    <source>
        <strain evidence="1">CC99</strain>
    </source>
</reference>
<dbReference type="InterPro" id="IPR023867">
    <property type="entry name" value="Sulphatase_maturase_rSAM"/>
</dbReference>
<dbReference type="EMBL" id="LKHV01000015">
    <property type="protein sequence ID" value="KRG17545.1"/>
    <property type="molecule type" value="Genomic_DNA"/>
</dbReference>
<keyword evidence="3" id="KW-1185">Reference proteome</keyword>
<reference evidence="2" key="3">
    <citation type="submission" date="2021-06" db="EMBL/GenBank/DDBJ databases">
        <title>Genomic Description and Analysis of Intracellular Bacteria, Candidatus Berkiella cookevillensis and Candidatus Berkiella aquae.</title>
        <authorList>
            <person name="Kidane D.T."/>
            <person name="Mehari Y.T."/>
            <person name="Rice F.C."/>
            <person name="Arivett B.A."/>
            <person name="Farone A.L."/>
            <person name="Berk S.G."/>
            <person name="Farone M.B."/>
        </authorList>
    </citation>
    <scope>NUCLEOTIDE SEQUENCE</scope>
    <source>
        <strain evidence="2">CC99</strain>
    </source>
</reference>
<dbReference type="OrthoDB" id="9782387at2"/>
<evidence type="ECO:0008006" key="4">
    <source>
        <dbReference type="Google" id="ProtNLM"/>
    </source>
</evidence>
<evidence type="ECO:0000313" key="2">
    <source>
        <dbReference type="EMBL" id="MCS5707957.1"/>
    </source>
</evidence>
<gene>
    <name evidence="2" type="ORF">CC99x_003470</name>
    <name evidence="1" type="ORF">CC99x_02290</name>
</gene>
<dbReference type="STRING" id="437022.CC99x_02290"/>
<dbReference type="Proteomes" id="UP000051494">
    <property type="component" value="Unassembled WGS sequence"/>
</dbReference>
<proteinExistence type="predicted"/>
<dbReference type="GO" id="GO:0016491">
    <property type="term" value="F:oxidoreductase activity"/>
    <property type="evidence" value="ECO:0007669"/>
    <property type="project" value="InterPro"/>
</dbReference>
<evidence type="ECO:0000313" key="1">
    <source>
        <dbReference type="EMBL" id="KRG17545.1"/>
    </source>
</evidence>
<comment type="caution">
    <text evidence="1">The sequence shown here is derived from an EMBL/GenBank/DDBJ whole genome shotgun (WGS) entry which is preliminary data.</text>
</comment>
<protein>
    <recommendedName>
        <fullName evidence="4">Radical SAM core domain-containing protein</fullName>
    </recommendedName>
</protein>
<dbReference type="Gene3D" id="3.20.20.70">
    <property type="entry name" value="Aldolase class I"/>
    <property type="match status" value="1"/>
</dbReference>
<sequence>MCKIFRDKLAEKTKLSLSIQTNATLIDDDWIELFQTHEIAVGVSIDGPKIYNDQYRIDHRGKGTYDRLKIGIDKLFDACKKNKIKEPAALSVVNPNFSATLIYEHLVYDLGFKVLDFLLPDLSYQTISKIESEKINSFLLDLIYAWKKQDDPSIHIRILDSIVKKLLTSLRPKPTIKTINQIISISTNGHVVPNDILRNTQFWNDKDEFSILENSLFDIVNSELFTFLRQSEATIPKNCTDCC</sequence>
<organism evidence="1">
    <name type="scientific">Candidatus Berkiella cookevillensis</name>
    <dbReference type="NCBI Taxonomy" id="437022"/>
    <lineage>
        <taxon>Bacteria</taxon>
        <taxon>Pseudomonadati</taxon>
        <taxon>Pseudomonadota</taxon>
        <taxon>Gammaproteobacteria</taxon>
        <taxon>Candidatus Berkiellales</taxon>
        <taxon>Candidatus Berkiellaceae</taxon>
        <taxon>Candidatus Berkiella</taxon>
    </lineage>
</organism>
<dbReference type="RefSeq" id="WP_057625385.1">
    <property type="nucleotide sequence ID" value="NZ_LKHV02000001.1"/>
</dbReference>
<dbReference type="SUPFAM" id="SSF102114">
    <property type="entry name" value="Radical SAM enzymes"/>
    <property type="match status" value="1"/>
</dbReference>